<feature type="region of interest" description="Disordered" evidence="1">
    <location>
        <begin position="138"/>
        <end position="182"/>
    </location>
</feature>
<feature type="compositionally biased region" description="Polar residues" evidence="1">
    <location>
        <begin position="167"/>
        <end position="179"/>
    </location>
</feature>
<evidence type="ECO:0000256" key="1">
    <source>
        <dbReference type="SAM" id="MobiDB-lite"/>
    </source>
</evidence>
<feature type="compositionally biased region" description="Polar residues" evidence="1">
    <location>
        <begin position="1"/>
        <end position="10"/>
    </location>
</feature>
<dbReference type="Proteomes" id="UP000291116">
    <property type="component" value="Unassembled WGS sequence"/>
</dbReference>
<dbReference type="EMBL" id="CAACVS010000335">
    <property type="protein sequence ID" value="VEU41113.1"/>
    <property type="molecule type" value="Genomic_DNA"/>
</dbReference>
<feature type="region of interest" description="Disordered" evidence="1">
    <location>
        <begin position="1"/>
        <end position="23"/>
    </location>
</feature>
<feature type="region of interest" description="Disordered" evidence="1">
    <location>
        <begin position="76"/>
        <end position="111"/>
    </location>
</feature>
<evidence type="ECO:0000313" key="2">
    <source>
        <dbReference type="EMBL" id="VEU41113.1"/>
    </source>
</evidence>
<proteinExistence type="predicted"/>
<organism evidence="2 3">
    <name type="scientific">Pseudo-nitzschia multistriata</name>
    <dbReference type="NCBI Taxonomy" id="183589"/>
    <lineage>
        <taxon>Eukaryota</taxon>
        <taxon>Sar</taxon>
        <taxon>Stramenopiles</taxon>
        <taxon>Ochrophyta</taxon>
        <taxon>Bacillariophyta</taxon>
        <taxon>Bacillariophyceae</taxon>
        <taxon>Bacillariophycidae</taxon>
        <taxon>Bacillariales</taxon>
        <taxon>Bacillariaceae</taxon>
        <taxon>Pseudo-nitzschia</taxon>
    </lineage>
</organism>
<keyword evidence="3" id="KW-1185">Reference proteome</keyword>
<feature type="compositionally biased region" description="Pro residues" evidence="1">
    <location>
        <begin position="1275"/>
        <end position="1295"/>
    </location>
</feature>
<dbReference type="OrthoDB" id="51977at2759"/>
<gene>
    <name evidence="2" type="ORF">PSNMU_V1.4_AUG-EV-PASAV3_0080790</name>
</gene>
<reference evidence="2 3" key="1">
    <citation type="submission" date="2019-01" db="EMBL/GenBank/DDBJ databases">
        <authorList>
            <person name="Ferrante I. M."/>
        </authorList>
    </citation>
    <scope>NUCLEOTIDE SEQUENCE [LARGE SCALE GENOMIC DNA]</scope>
    <source>
        <strain evidence="2 3">B856</strain>
    </source>
</reference>
<feature type="region of interest" description="Disordered" evidence="1">
    <location>
        <begin position="1266"/>
        <end position="1336"/>
    </location>
</feature>
<protein>
    <submittedName>
        <fullName evidence="2">Uncharacterized protein</fullName>
    </submittedName>
</protein>
<accession>A0A448ZGE4</accession>
<name>A0A448ZGE4_9STRA</name>
<evidence type="ECO:0000313" key="3">
    <source>
        <dbReference type="Proteomes" id="UP000291116"/>
    </source>
</evidence>
<sequence>MENLRLTSVPSTPPPPIASNSSHDAKLDSILGCILALSREETIRRLGRQRLPGSQPQLQAQRQGYHFILSLGQRKPTGKKFSTEQPIPKKNIPFDTDSHHPLTTMPQKRKRTTGASSVLWMAALASATVLATGIEIGGSGLRRNHGSSGATTGKWSKAEQEQRRSRTLQSLTGSSSAKDSCNAAKAREEADIAPSGGTSSCKCEQSVLDERYAAFIDPANQPIVYRLECLDQRCSYCSPDGQTCDRFSYGAIFEEIQYRDGVAIKNGVTQVAYFETNQYVVGRPEAVVYTEYNDPSANGNHGCSMQIDGLECALCEYIECPSGDEDGDDSFYGLNVICSNIKIGDGTGNLVPANDFQTCDPGQLEAIGATQGVFEMYDPDYGQCYTSVEGCDRDTLELEQTGYYECSCKNGDLLTDGTSPFLQNVGLECTTEGLSNTLVLGGDTETDELCRSLTSDTITRTYSSYVEEDSVRTIEHKDGTVVSIRKWDCQNTGGTSERCGKCEATINGSACNSCTMNACELGAEDGVQAASIDCSNSDPGLGKIDLCLRATLAGNVFEPFGVCGFGSAKKVEEVLPPPTEAPVAPVANIPEPVSLLACNEKRLALLNRGHSIDNDYMVCECLEIDETSAIDSGTLLSCTTNGGSCGTTNGGSVCNAAYGTNEENGACFREELVQGFLPDGNLTPLTRTTTYTHGTALGNTLIGRTMALTEYDANRCDLAVDGVTCASCELRECSDPGVGLRPLVDCSNIIDHPIFYLDTCDKFPGYNEGLILRLAAGANGEANDKTNFNTCSKETLGEGPDSGAAVDPSLPTTCQGAQPIVLPEMKLDPKLARSSSNDNFSIVSFVSSTVGLAPLSPPIESCANSGGGASEDSPSLWYSLVGSGKGIRASVCRDPTNFDAVISVYAASSCDDLVCVSGSASEESTGETGSSCDTHWVAEEGTTYYIRVHGSSSAETGSFNLFLETLTNDVTELCSDENSEGTVDEACVACSKERANRIAMFDDPNDVDCRCIENDGTGGFHLTCVYVSCLKCNPRQDRCGFDTFELDIESEGGVSSLGSYESFYFMNGNGEENQANEIAIIKDQECLEMRDPYQQCMMAKEEMTGGEDSKVFCDCRGISEEGDYMLLCSIYDAHDYCSTGSSGGDEICATILFGQTISQYGAVASDFRTYNFRSGGEDRELVVDRSTDECTVTVNDQQCSSCRVIECDTGPGREDALDVSARVGAGTRAFHDLSIDCSNVFGGETATYECGSAGVGELSLLAGELSAASEAEAPSPTPPQTLPPNAFPPTLPPVTKPTLAPETPASAPPVEPNTTTLVYDEGAGGEGESSGAFGPRWSHAQTTMASAAATAVLAISLVL</sequence>